<accession>A0A0F9EZ97</accession>
<gene>
    <name evidence="1" type="ORF">LCGC14_2368210</name>
</gene>
<protein>
    <submittedName>
        <fullName evidence="1">Uncharacterized protein</fullName>
    </submittedName>
</protein>
<evidence type="ECO:0000313" key="1">
    <source>
        <dbReference type="EMBL" id="KKL39741.1"/>
    </source>
</evidence>
<reference evidence="1" key="1">
    <citation type="journal article" date="2015" name="Nature">
        <title>Complex archaea that bridge the gap between prokaryotes and eukaryotes.</title>
        <authorList>
            <person name="Spang A."/>
            <person name="Saw J.H."/>
            <person name="Jorgensen S.L."/>
            <person name="Zaremba-Niedzwiedzka K."/>
            <person name="Martijn J."/>
            <person name="Lind A.E."/>
            <person name="van Eijk R."/>
            <person name="Schleper C."/>
            <person name="Guy L."/>
            <person name="Ettema T.J."/>
        </authorList>
    </citation>
    <scope>NUCLEOTIDE SEQUENCE</scope>
</reference>
<dbReference type="AlphaFoldDB" id="A0A0F9EZ97"/>
<organism evidence="1">
    <name type="scientific">marine sediment metagenome</name>
    <dbReference type="NCBI Taxonomy" id="412755"/>
    <lineage>
        <taxon>unclassified sequences</taxon>
        <taxon>metagenomes</taxon>
        <taxon>ecological metagenomes</taxon>
    </lineage>
</organism>
<dbReference type="EMBL" id="LAZR01034852">
    <property type="protein sequence ID" value="KKL39741.1"/>
    <property type="molecule type" value="Genomic_DNA"/>
</dbReference>
<name>A0A0F9EZ97_9ZZZZ</name>
<comment type="caution">
    <text evidence="1">The sequence shown here is derived from an EMBL/GenBank/DDBJ whole genome shotgun (WGS) entry which is preliminary data.</text>
</comment>
<sequence>MSKTVFVVFAKYPDETGFSNFLCVRRTFEKAAKVAKSSKPALILEVSTMEGETEIVNRCELS</sequence>
<proteinExistence type="predicted"/>